<dbReference type="InterPro" id="IPR005467">
    <property type="entry name" value="His_kinase_dom"/>
</dbReference>
<keyword evidence="3" id="KW-0597">Phosphoprotein</keyword>
<dbReference type="InterPro" id="IPR003594">
    <property type="entry name" value="HATPase_dom"/>
</dbReference>
<dbReference type="SMART" id="SM00387">
    <property type="entry name" value="HATPase_c"/>
    <property type="match status" value="1"/>
</dbReference>
<feature type="domain" description="Histidine kinase" evidence="7">
    <location>
        <begin position="362"/>
        <end position="585"/>
    </location>
</feature>
<dbReference type="InterPro" id="IPR003661">
    <property type="entry name" value="HisK_dim/P_dom"/>
</dbReference>
<evidence type="ECO:0000259" key="8">
    <source>
        <dbReference type="PROSITE" id="PS50112"/>
    </source>
</evidence>
<accession>A0ABS1TDD8</accession>
<dbReference type="PANTHER" id="PTHR43711:SF26">
    <property type="entry name" value="SENSOR HISTIDINE KINASE RCSC"/>
    <property type="match status" value="1"/>
</dbReference>
<dbReference type="InterPro" id="IPR029016">
    <property type="entry name" value="GAF-like_dom_sf"/>
</dbReference>
<keyword evidence="10" id="KW-1185">Reference proteome</keyword>
<dbReference type="InterPro" id="IPR036097">
    <property type="entry name" value="HisK_dim/P_sf"/>
</dbReference>
<keyword evidence="4" id="KW-0808">Transferase</keyword>
<gene>
    <name evidence="9" type="ORF">JK636_16805</name>
</gene>
<dbReference type="InterPro" id="IPR035965">
    <property type="entry name" value="PAS-like_dom_sf"/>
</dbReference>
<comment type="catalytic activity">
    <reaction evidence="1">
        <text>ATP + protein L-histidine = ADP + protein N-phospho-L-histidine.</text>
        <dbReference type="EC" id="2.7.13.3"/>
    </reaction>
</comment>
<dbReference type="InterPro" id="IPR036890">
    <property type="entry name" value="HATPase_C_sf"/>
</dbReference>
<dbReference type="InterPro" id="IPR050736">
    <property type="entry name" value="Sensor_HK_Regulatory"/>
</dbReference>
<dbReference type="SMART" id="SM00091">
    <property type="entry name" value="PAS"/>
    <property type="match status" value="1"/>
</dbReference>
<dbReference type="InterPro" id="IPR004358">
    <property type="entry name" value="Sig_transdc_His_kin-like_C"/>
</dbReference>
<dbReference type="CDD" id="cd00130">
    <property type="entry name" value="PAS"/>
    <property type="match status" value="1"/>
</dbReference>
<name>A0ABS1TDD8_9CLOT</name>
<feature type="domain" description="PAS" evidence="8">
    <location>
        <begin position="214"/>
        <end position="273"/>
    </location>
</feature>
<dbReference type="EMBL" id="JAESWC010000014">
    <property type="protein sequence ID" value="MBL4937382.1"/>
    <property type="molecule type" value="Genomic_DNA"/>
</dbReference>
<dbReference type="SUPFAM" id="SSF55785">
    <property type="entry name" value="PYP-like sensor domain (PAS domain)"/>
    <property type="match status" value="1"/>
</dbReference>
<dbReference type="EC" id="2.7.13.3" evidence="2"/>
<dbReference type="SUPFAM" id="SSF47384">
    <property type="entry name" value="Homodimeric domain of signal transducing histidine kinase"/>
    <property type="match status" value="1"/>
</dbReference>
<dbReference type="Pfam" id="PF13426">
    <property type="entry name" value="PAS_9"/>
    <property type="match status" value="1"/>
</dbReference>
<dbReference type="PROSITE" id="PS50112">
    <property type="entry name" value="PAS"/>
    <property type="match status" value="1"/>
</dbReference>
<keyword evidence="5" id="KW-0418">Kinase</keyword>
<evidence type="ECO:0000256" key="1">
    <source>
        <dbReference type="ARBA" id="ARBA00000085"/>
    </source>
</evidence>
<dbReference type="InterPro" id="IPR003018">
    <property type="entry name" value="GAF"/>
</dbReference>
<protein>
    <recommendedName>
        <fullName evidence="2">histidine kinase</fullName>
        <ecNumber evidence="2">2.7.13.3</ecNumber>
    </recommendedName>
</protein>
<evidence type="ECO:0000256" key="5">
    <source>
        <dbReference type="ARBA" id="ARBA00022777"/>
    </source>
</evidence>
<dbReference type="Gene3D" id="3.30.450.40">
    <property type="match status" value="1"/>
</dbReference>
<dbReference type="Gene3D" id="3.30.565.10">
    <property type="entry name" value="Histidine kinase-like ATPase, C-terminal domain"/>
    <property type="match status" value="1"/>
</dbReference>
<dbReference type="SUPFAM" id="SSF55874">
    <property type="entry name" value="ATPase domain of HSP90 chaperone/DNA topoisomerase II/histidine kinase"/>
    <property type="match status" value="1"/>
</dbReference>
<reference evidence="9 10" key="1">
    <citation type="submission" date="2021-01" db="EMBL/GenBank/DDBJ databases">
        <title>Genome public.</title>
        <authorList>
            <person name="Liu C."/>
            <person name="Sun Q."/>
        </authorList>
    </citation>
    <scope>NUCLEOTIDE SEQUENCE [LARGE SCALE GENOMIC DNA]</scope>
    <source>
        <strain evidence="9 10">YIM B02515</strain>
    </source>
</reference>
<dbReference type="PANTHER" id="PTHR43711">
    <property type="entry name" value="TWO-COMPONENT HISTIDINE KINASE"/>
    <property type="match status" value="1"/>
</dbReference>
<evidence type="ECO:0000256" key="2">
    <source>
        <dbReference type="ARBA" id="ARBA00012438"/>
    </source>
</evidence>
<dbReference type="PROSITE" id="PS50109">
    <property type="entry name" value="HIS_KIN"/>
    <property type="match status" value="1"/>
</dbReference>
<dbReference type="RefSeq" id="WP_202750134.1">
    <property type="nucleotide sequence ID" value="NZ_JAESWC010000014.1"/>
</dbReference>
<evidence type="ECO:0000313" key="9">
    <source>
        <dbReference type="EMBL" id="MBL4937382.1"/>
    </source>
</evidence>
<dbReference type="Pfam" id="PF02518">
    <property type="entry name" value="HATPase_c"/>
    <property type="match status" value="1"/>
</dbReference>
<evidence type="ECO:0000256" key="6">
    <source>
        <dbReference type="ARBA" id="ARBA00023012"/>
    </source>
</evidence>
<dbReference type="SMART" id="SM00388">
    <property type="entry name" value="HisKA"/>
    <property type="match status" value="1"/>
</dbReference>
<proteinExistence type="predicted"/>
<dbReference type="CDD" id="cd00082">
    <property type="entry name" value="HisKA"/>
    <property type="match status" value="1"/>
</dbReference>
<sequence>MGAKFKSSEIDAAGYRLWKKQLMSTKDKLRRVNRLYSILSKINHAIIRIKDIELLYKEACRIAVEEGLFKVAWIGITNEETFLLEPVSQCGLDYEEAAILIREFNTNGFVTGGIIERSINSGNYVFTNNIKEETEGVPWHGSIIKHNINSCIIFPLKLKEKVVGIMAFYSEEYSFIEQEELNLLNNLCEDITFAIDTIKKDEIKKQVEEELIQSEERYRKIFELSPAAILVHSQFKILYANLAAIELLGVEKQEDLVGKNLMAFVHEDYRQEVIKRKLDLKEYGVPLPFEEQKYIRLDGSVIDVEATASMFPFKNQSAMVSVIRDITERKKLESLKKTSEENIRLLNEAREYDKLRTEFFANVSHELRTPINVILSAIQLLNLYISEGSIKEEENKITKYIYSMQLNCYRLLRLVSNIIDITKIDAGFFELQLKNHNIVNIVEDITGSVSGYTEHKRISLIFDTDIEEKIIACDSDKIDRIMLNLLSNSIKFTNPGGTISVNIYDKKDKVVISVKDNGIGIPENKKGLVFERFQQVDKSLARSHEGSGIGLSIVKSLIELHGGCIKVESEYGKGTEFIIELPIRLVSESTKNKEEKAISGESLEKINIEFSDIMQ</sequence>
<dbReference type="Proteomes" id="UP000632377">
    <property type="component" value="Unassembled WGS sequence"/>
</dbReference>
<dbReference type="Pfam" id="PF13185">
    <property type="entry name" value="GAF_2"/>
    <property type="match status" value="1"/>
</dbReference>
<dbReference type="Gene3D" id="3.30.450.20">
    <property type="entry name" value="PAS domain"/>
    <property type="match status" value="1"/>
</dbReference>
<comment type="caution">
    <text evidence="9">The sequence shown here is derived from an EMBL/GenBank/DDBJ whole genome shotgun (WGS) entry which is preliminary data.</text>
</comment>
<keyword evidence="6" id="KW-0902">Two-component regulatory system</keyword>
<dbReference type="NCBIfam" id="TIGR00229">
    <property type="entry name" value="sensory_box"/>
    <property type="match status" value="1"/>
</dbReference>
<evidence type="ECO:0000256" key="4">
    <source>
        <dbReference type="ARBA" id="ARBA00022679"/>
    </source>
</evidence>
<evidence type="ECO:0000313" key="10">
    <source>
        <dbReference type="Proteomes" id="UP000632377"/>
    </source>
</evidence>
<evidence type="ECO:0000256" key="3">
    <source>
        <dbReference type="ARBA" id="ARBA00022553"/>
    </source>
</evidence>
<dbReference type="SUPFAM" id="SSF55781">
    <property type="entry name" value="GAF domain-like"/>
    <property type="match status" value="1"/>
</dbReference>
<organism evidence="9 10">
    <name type="scientific">Clostridium rhizosphaerae</name>
    <dbReference type="NCBI Taxonomy" id="2803861"/>
    <lineage>
        <taxon>Bacteria</taxon>
        <taxon>Bacillati</taxon>
        <taxon>Bacillota</taxon>
        <taxon>Clostridia</taxon>
        <taxon>Eubacteriales</taxon>
        <taxon>Clostridiaceae</taxon>
        <taxon>Clostridium</taxon>
    </lineage>
</organism>
<dbReference type="CDD" id="cd16922">
    <property type="entry name" value="HATPase_EvgS-ArcB-TorS-like"/>
    <property type="match status" value="1"/>
</dbReference>
<dbReference type="Pfam" id="PF00512">
    <property type="entry name" value="HisKA"/>
    <property type="match status" value="1"/>
</dbReference>
<dbReference type="InterPro" id="IPR000014">
    <property type="entry name" value="PAS"/>
</dbReference>
<dbReference type="PRINTS" id="PR00344">
    <property type="entry name" value="BCTRLSENSOR"/>
</dbReference>
<dbReference type="Gene3D" id="1.10.287.130">
    <property type="match status" value="1"/>
</dbReference>
<evidence type="ECO:0000259" key="7">
    <source>
        <dbReference type="PROSITE" id="PS50109"/>
    </source>
</evidence>